<sequence length="73" mass="8574">MVRPSNGDRKTSVSITYKDEEGEVPQLKIRKTSDNIWNTLWKNEEGETEDINEKYLEDIVDKIMIQNAYLINI</sequence>
<protein>
    <submittedName>
        <fullName evidence="1">Uncharacterized protein</fullName>
    </submittedName>
</protein>
<dbReference type="EMBL" id="MN740584">
    <property type="protein sequence ID" value="QHU35203.1"/>
    <property type="molecule type" value="Genomic_DNA"/>
</dbReference>
<accession>A0A6C0LY12</accession>
<organism evidence="1">
    <name type="scientific">viral metagenome</name>
    <dbReference type="NCBI Taxonomy" id="1070528"/>
    <lineage>
        <taxon>unclassified sequences</taxon>
        <taxon>metagenomes</taxon>
        <taxon>organismal metagenomes</taxon>
    </lineage>
</organism>
<evidence type="ECO:0000313" key="1">
    <source>
        <dbReference type="EMBL" id="QHU35203.1"/>
    </source>
</evidence>
<name>A0A6C0LY12_9ZZZZ</name>
<reference evidence="1" key="1">
    <citation type="journal article" date="2020" name="Nature">
        <title>Giant virus diversity and host interactions through global metagenomics.</title>
        <authorList>
            <person name="Schulz F."/>
            <person name="Roux S."/>
            <person name="Paez-Espino D."/>
            <person name="Jungbluth S."/>
            <person name="Walsh D.A."/>
            <person name="Denef V.J."/>
            <person name="McMahon K.D."/>
            <person name="Konstantinidis K.T."/>
            <person name="Eloe-Fadrosh E.A."/>
            <person name="Kyrpides N.C."/>
            <person name="Woyke T."/>
        </authorList>
    </citation>
    <scope>NUCLEOTIDE SEQUENCE</scope>
    <source>
        <strain evidence="1">GVMAG-S-1017745-26</strain>
    </source>
</reference>
<dbReference type="AlphaFoldDB" id="A0A6C0LY12"/>
<proteinExistence type="predicted"/>